<organism evidence="2">
    <name type="scientific">Anopheles atroparvus</name>
    <name type="common">European mosquito</name>
    <dbReference type="NCBI Taxonomy" id="41427"/>
    <lineage>
        <taxon>Eukaryota</taxon>
        <taxon>Metazoa</taxon>
        <taxon>Ecdysozoa</taxon>
        <taxon>Arthropoda</taxon>
        <taxon>Hexapoda</taxon>
        <taxon>Insecta</taxon>
        <taxon>Pterygota</taxon>
        <taxon>Neoptera</taxon>
        <taxon>Endopterygota</taxon>
        <taxon>Diptera</taxon>
        <taxon>Nematocera</taxon>
        <taxon>Culicoidea</taxon>
        <taxon>Culicidae</taxon>
        <taxon>Anophelinae</taxon>
        <taxon>Anopheles</taxon>
    </lineage>
</organism>
<feature type="compositionally biased region" description="Low complexity" evidence="1">
    <location>
        <begin position="70"/>
        <end position="87"/>
    </location>
</feature>
<sequence>MANQTNQSLKSNNPSSVPPAPTVLRGGIGATTVSTTSSSCTSLIDRPVVSRPISLPLTAGRSSAAGSGVTAMASRPSRSATRSTVASNPFASQSAGMRVFKKCKSATFQIDGHTYTIGKHG</sequence>
<name>A0A182JEV7_ANOAO</name>
<proteinExistence type="predicted"/>
<reference evidence="2" key="1">
    <citation type="submission" date="2022-08" db="UniProtKB">
        <authorList>
            <consortium name="EnsemblMetazoa"/>
        </authorList>
    </citation>
    <scope>IDENTIFICATION</scope>
    <source>
        <strain evidence="2">EBRO</strain>
    </source>
</reference>
<dbReference type="EnsemblMetazoa" id="AATE016770-RA">
    <property type="protein sequence ID" value="AATE016770-PA.1"/>
    <property type="gene ID" value="AATE016770"/>
</dbReference>
<dbReference type="VEuPathDB" id="VectorBase:AATE016770"/>
<feature type="region of interest" description="Disordered" evidence="1">
    <location>
        <begin position="1"/>
        <end position="36"/>
    </location>
</feature>
<evidence type="ECO:0000313" key="2">
    <source>
        <dbReference type="EnsemblMetazoa" id="AATE016770-PA.1"/>
    </source>
</evidence>
<feature type="compositionally biased region" description="Polar residues" evidence="1">
    <location>
        <begin position="1"/>
        <end position="15"/>
    </location>
</feature>
<protein>
    <submittedName>
        <fullName evidence="2">Uncharacterized protein</fullName>
    </submittedName>
</protein>
<dbReference type="AlphaFoldDB" id="A0A182JEV7"/>
<feature type="region of interest" description="Disordered" evidence="1">
    <location>
        <begin position="59"/>
        <end position="89"/>
    </location>
</feature>
<evidence type="ECO:0000256" key="1">
    <source>
        <dbReference type="SAM" id="MobiDB-lite"/>
    </source>
</evidence>
<accession>A0A182JEV7</accession>